<comment type="caution">
    <text evidence="1">The sequence shown here is derived from an EMBL/GenBank/DDBJ whole genome shotgun (WGS) entry which is preliminary data.</text>
</comment>
<proteinExistence type="predicted"/>
<evidence type="ECO:0000313" key="2">
    <source>
        <dbReference type="Proteomes" id="UP000805193"/>
    </source>
</evidence>
<protein>
    <submittedName>
        <fullName evidence="1">Uncharacterized protein</fullName>
    </submittedName>
</protein>
<keyword evidence="2" id="KW-1185">Reference proteome</keyword>
<dbReference type="EMBL" id="JABSTQ010010739">
    <property type="protein sequence ID" value="KAG0418371.1"/>
    <property type="molecule type" value="Genomic_DNA"/>
</dbReference>
<organism evidence="1 2">
    <name type="scientific">Ixodes persulcatus</name>
    <name type="common">Taiga tick</name>
    <dbReference type="NCBI Taxonomy" id="34615"/>
    <lineage>
        <taxon>Eukaryota</taxon>
        <taxon>Metazoa</taxon>
        <taxon>Ecdysozoa</taxon>
        <taxon>Arthropoda</taxon>
        <taxon>Chelicerata</taxon>
        <taxon>Arachnida</taxon>
        <taxon>Acari</taxon>
        <taxon>Parasitiformes</taxon>
        <taxon>Ixodida</taxon>
        <taxon>Ixodoidea</taxon>
        <taxon>Ixodidae</taxon>
        <taxon>Ixodinae</taxon>
        <taxon>Ixodes</taxon>
    </lineage>
</organism>
<accession>A0AC60PFM2</accession>
<evidence type="ECO:0000313" key="1">
    <source>
        <dbReference type="EMBL" id="KAG0418371.1"/>
    </source>
</evidence>
<sequence>MTVHSSFLSVSVSRAKLLAAAAAVSLSAGGGAVLAYCSHRSACAALSLAPDHTQFVAEPITNLETLLKNRDDMRRKMELLVLTAQGDIVRELEQFEGTKTFHVTRCTDSNEGSGVISCVIEDGDIFEAAHVTVSVSLNDTDVPSWLGPDALQGHRATLQTISLDSAIHPRNPNIPTLYFNYKYLELRDNASNKVLSGWFEGGTDIVPYILHQDDIRHYHRTLKETCDLHDSTLYPALKKECDRRFFIQHRQEHRGLGGIYMNRIDGPSLQDAFQLISDCVRVVLPSYLPILDKNRERGYSYSDRDLQLKRRGRLVEFSLMCDDNVKSGINSAGDKTDNVLASLPPNASLACEFVVLLCCMTVALELNISVVHDTC</sequence>
<gene>
    <name evidence="1" type="ORF">HPB47_004893</name>
</gene>
<dbReference type="Proteomes" id="UP000805193">
    <property type="component" value="Unassembled WGS sequence"/>
</dbReference>
<name>A0AC60PFM2_IXOPE</name>
<reference evidence="1 2" key="1">
    <citation type="journal article" date="2020" name="Cell">
        <title>Large-Scale Comparative Analyses of Tick Genomes Elucidate Their Genetic Diversity and Vector Capacities.</title>
        <authorList>
            <consortium name="Tick Genome and Microbiome Consortium (TIGMIC)"/>
            <person name="Jia N."/>
            <person name="Wang J."/>
            <person name="Shi W."/>
            <person name="Du L."/>
            <person name="Sun Y."/>
            <person name="Zhan W."/>
            <person name="Jiang J.F."/>
            <person name="Wang Q."/>
            <person name="Zhang B."/>
            <person name="Ji P."/>
            <person name="Bell-Sakyi L."/>
            <person name="Cui X.M."/>
            <person name="Yuan T.T."/>
            <person name="Jiang B.G."/>
            <person name="Yang W.F."/>
            <person name="Lam T.T."/>
            <person name="Chang Q.C."/>
            <person name="Ding S.J."/>
            <person name="Wang X.J."/>
            <person name="Zhu J.G."/>
            <person name="Ruan X.D."/>
            <person name="Zhao L."/>
            <person name="Wei J.T."/>
            <person name="Ye R.Z."/>
            <person name="Que T.C."/>
            <person name="Du C.H."/>
            <person name="Zhou Y.H."/>
            <person name="Cheng J.X."/>
            <person name="Dai P.F."/>
            <person name="Guo W.B."/>
            <person name="Han X.H."/>
            <person name="Huang E.J."/>
            <person name="Li L.F."/>
            <person name="Wei W."/>
            <person name="Gao Y.C."/>
            <person name="Liu J.Z."/>
            <person name="Shao H.Z."/>
            <person name="Wang X."/>
            <person name="Wang C.C."/>
            <person name="Yang T.C."/>
            <person name="Huo Q.B."/>
            <person name="Li W."/>
            <person name="Chen H.Y."/>
            <person name="Chen S.E."/>
            <person name="Zhou L.G."/>
            <person name="Ni X.B."/>
            <person name="Tian J.H."/>
            <person name="Sheng Y."/>
            <person name="Liu T."/>
            <person name="Pan Y.S."/>
            <person name="Xia L.Y."/>
            <person name="Li J."/>
            <person name="Zhao F."/>
            <person name="Cao W.C."/>
        </authorList>
    </citation>
    <scope>NUCLEOTIDE SEQUENCE [LARGE SCALE GENOMIC DNA]</scope>
    <source>
        <strain evidence="1">Iper-2018</strain>
    </source>
</reference>